<comment type="caution">
    <text evidence="4">The sequence shown here is derived from an EMBL/GenBank/DDBJ whole genome shotgun (WGS) entry which is preliminary data.</text>
</comment>
<dbReference type="RefSeq" id="WP_240624375.1">
    <property type="nucleotide sequence ID" value="NZ_QQSW01000011.1"/>
</dbReference>
<accession>A0A4R2KYK4</accession>
<reference evidence="4 5" key="1">
    <citation type="submission" date="2019-03" db="EMBL/GenBank/DDBJ databases">
        <title>Genomic Encyclopedia of Type Strains, Phase IV (KMG-IV): sequencing the most valuable type-strain genomes for metagenomic binning, comparative biology and taxonomic classification.</title>
        <authorList>
            <person name="Goeker M."/>
        </authorList>
    </citation>
    <scope>NUCLEOTIDE SEQUENCE [LARGE SCALE GENOMIC DNA]</scope>
    <source>
        <strain evidence="4 5">DSM 23344</strain>
    </source>
</reference>
<dbReference type="AlphaFoldDB" id="A0A4R2KYK4"/>
<protein>
    <submittedName>
        <fullName evidence="4">TolA-binding protein</fullName>
    </submittedName>
</protein>
<evidence type="ECO:0000256" key="3">
    <source>
        <dbReference type="PROSITE-ProRule" id="PRU00339"/>
    </source>
</evidence>
<dbReference type="PROSITE" id="PS50005">
    <property type="entry name" value="TPR"/>
    <property type="match status" value="1"/>
</dbReference>
<dbReference type="PANTHER" id="PTHR45586">
    <property type="entry name" value="TPR REPEAT-CONTAINING PROTEIN PA4667"/>
    <property type="match status" value="1"/>
</dbReference>
<dbReference type="InterPro" id="IPR011990">
    <property type="entry name" value="TPR-like_helical_dom_sf"/>
</dbReference>
<keyword evidence="2 3" id="KW-0802">TPR repeat</keyword>
<dbReference type="Proteomes" id="UP000294980">
    <property type="component" value="Unassembled WGS sequence"/>
</dbReference>
<name>A0A4R2KYK4_9GAMM</name>
<evidence type="ECO:0000256" key="1">
    <source>
        <dbReference type="ARBA" id="ARBA00022737"/>
    </source>
</evidence>
<feature type="repeat" description="TPR" evidence="3">
    <location>
        <begin position="175"/>
        <end position="208"/>
    </location>
</feature>
<dbReference type="SMART" id="SM00028">
    <property type="entry name" value="TPR"/>
    <property type="match status" value="4"/>
</dbReference>
<gene>
    <name evidence="4" type="ORF">EV688_10982</name>
</gene>
<evidence type="ECO:0000313" key="4">
    <source>
        <dbReference type="EMBL" id="TCO75358.1"/>
    </source>
</evidence>
<proteinExistence type="predicted"/>
<keyword evidence="1" id="KW-0677">Repeat</keyword>
<dbReference type="SUPFAM" id="SSF48452">
    <property type="entry name" value="TPR-like"/>
    <property type="match status" value="3"/>
</dbReference>
<evidence type="ECO:0000313" key="5">
    <source>
        <dbReference type="Proteomes" id="UP000294980"/>
    </source>
</evidence>
<dbReference type="PANTHER" id="PTHR45586:SF1">
    <property type="entry name" value="LIPOPOLYSACCHARIDE ASSEMBLY PROTEIN B"/>
    <property type="match status" value="1"/>
</dbReference>
<dbReference type="EMBL" id="SLWX01000009">
    <property type="protein sequence ID" value="TCO75358.1"/>
    <property type="molecule type" value="Genomic_DNA"/>
</dbReference>
<organism evidence="4 5">
    <name type="scientific">Chromatocurvus halotolerans</name>
    <dbReference type="NCBI Taxonomy" id="1132028"/>
    <lineage>
        <taxon>Bacteria</taxon>
        <taxon>Pseudomonadati</taxon>
        <taxon>Pseudomonadota</taxon>
        <taxon>Gammaproteobacteria</taxon>
        <taxon>Cellvibrionales</taxon>
        <taxon>Halieaceae</taxon>
        <taxon>Chromatocurvus</taxon>
    </lineage>
</organism>
<sequence length="443" mass="50262">MTMTRTLFSATALAVALTAAQSGLSQLSAESPLASLGLSTAQAQEQEERETRKTPALRNSVYEKLSEAQTAAEEKDLATAQQVLNEMIADRGRNELNSYELANVYNLMAFIHYSREDYASALQAYENVVSQPDIPLAMEINTRYTVAQLHFVQENWREGIDALLKWFDMSENAPANAYVLLAQGYYQLEDYPKSLENVETAIEIYREKDKTPKEQWYNLARFLYTDRGDVDSALAVLEELLTHYPKKDYWVQLGYMYSEKGNEKRQLGSMETAYVQDMLDKDGELRNLASLYLSQGVPYKAGKVLEKGFEDGLVEDDVKNYELLAGSWRQAQEVEKAIPVMETAASKSDSGELYSQLGNIYLDGDQFEKAVDAINTALQRGGVKRPDTARLVLGMAHFNLEEYEQAREAFRAAGRDERSEQYAKQWIRYMDSEIDRQQKLAEG</sequence>
<dbReference type="Pfam" id="PF13432">
    <property type="entry name" value="TPR_16"/>
    <property type="match status" value="2"/>
</dbReference>
<dbReference type="InterPro" id="IPR019734">
    <property type="entry name" value="TPR_rpt"/>
</dbReference>
<evidence type="ECO:0000256" key="2">
    <source>
        <dbReference type="ARBA" id="ARBA00022803"/>
    </source>
</evidence>
<keyword evidence="5" id="KW-1185">Reference proteome</keyword>
<dbReference type="InterPro" id="IPR051012">
    <property type="entry name" value="CellSynth/LPSAsmb/PSIAsmb"/>
</dbReference>
<dbReference type="Gene3D" id="1.25.40.10">
    <property type="entry name" value="Tetratricopeptide repeat domain"/>
    <property type="match status" value="2"/>
</dbReference>